<dbReference type="EMBL" id="NHON01000002">
    <property type="protein sequence ID" value="OWJ68869.1"/>
    <property type="molecule type" value="Genomic_DNA"/>
</dbReference>
<dbReference type="STRING" id="1122125.GCA_000423185_04974"/>
<keyword evidence="3 5" id="KW-0067">ATP-binding</keyword>
<dbReference type="SMART" id="SM00382">
    <property type="entry name" value="AAA"/>
    <property type="match status" value="1"/>
</dbReference>
<organism evidence="5 6">
    <name type="scientific">Inquilinus limosus</name>
    <dbReference type="NCBI Taxonomy" id="171674"/>
    <lineage>
        <taxon>Bacteria</taxon>
        <taxon>Pseudomonadati</taxon>
        <taxon>Pseudomonadota</taxon>
        <taxon>Alphaproteobacteria</taxon>
        <taxon>Rhodospirillales</taxon>
        <taxon>Rhodospirillaceae</taxon>
        <taxon>Inquilinus</taxon>
    </lineage>
</organism>
<dbReference type="InterPro" id="IPR013611">
    <property type="entry name" value="Transp-assoc_OB_typ2"/>
</dbReference>
<dbReference type="InterPro" id="IPR027417">
    <property type="entry name" value="P-loop_NTPase"/>
</dbReference>
<evidence type="ECO:0000259" key="4">
    <source>
        <dbReference type="PROSITE" id="PS50893"/>
    </source>
</evidence>
<dbReference type="Proteomes" id="UP000196655">
    <property type="component" value="Unassembled WGS sequence"/>
</dbReference>
<dbReference type="OrthoDB" id="9802264at2"/>
<dbReference type="InterPro" id="IPR003439">
    <property type="entry name" value="ABC_transporter-like_ATP-bd"/>
</dbReference>
<comment type="caution">
    <text evidence="5">The sequence shown here is derived from an EMBL/GenBank/DDBJ whole genome shotgun (WGS) entry which is preliminary data.</text>
</comment>
<dbReference type="PANTHER" id="PTHR42781:SF4">
    <property type="entry name" value="SPERMIDINE_PUTRESCINE IMPORT ATP-BINDING PROTEIN POTA"/>
    <property type="match status" value="1"/>
</dbReference>
<keyword evidence="1" id="KW-0813">Transport</keyword>
<accession>A0A211ZUH6</accession>
<dbReference type="RefSeq" id="WP_088149314.1">
    <property type="nucleotide sequence ID" value="NZ_NHON01000002.1"/>
</dbReference>
<feature type="domain" description="ABC transporter" evidence="4">
    <location>
        <begin position="6"/>
        <end position="236"/>
    </location>
</feature>
<dbReference type="InterPro" id="IPR008995">
    <property type="entry name" value="Mo/tungstate-bd_C_term_dom"/>
</dbReference>
<dbReference type="GO" id="GO:0043190">
    <property type="term" value="C:ATP-binding cassette (ABC) transporter complex"/>
    <property type="evidence" value="ECO:0007669"/>
    <property type="project" value="InterPro"/>
</dbReference>
<evidence type="ECO:0000256" key="2">
    <source>
        <dbReference type="ARBA" id="ARBA00022741"/>
    </source>
</evidence>
<dbReference type="PROSITE" id="PS50893">
    <property type="entry name" value="ABC_TRANSPORTER_2"/>
    <property type="match status" value="1"/>
</dbReference>
<dbReference type="Pfam" id="PF08402">
    <property type="entry name" value="TOBE_2"/>
    <property type="match status" value="1"/>
</dbReference>
<evidence type="ECO:0000256" key="1">
    <source>
        <dbReference type="ARBA" id="ARBA00022448"/>
    </source>
</evidence>
<evidence type="ECO:0000313" key="5">
    <source>
        <dbReference type="EMBL" id="OWJ68869.1"/>
    </source>
</evidence>
<dbReference type="SUPFAM" id="SSF52540">
    <property type="entry name" value="P-loop containing nucleoside triphosphate hydrolases"/>
    <property type="match status" value="1"/>
</dbReference>
<dbReference type="GO" id="GO:0005524">
    <property type="term" value="F:ATP binding"/>
    <property type="evidence" value="ECO:0007669"/>
    <property type="project" value="UniProtKB-KW"/>
</dbReference>
<protein>
    <submittedName>
        <fullName evidence="5">Fe3+/spermidine/putrescine ABC transporter ATP-binding protein</fullName>
    </submittedName>
</protein>
<keyword evidence="2" id="KW-0547">Nucleotide-binding</keyword>
<dbReference type="GO" id="GO:0015697">
    <property type="term" value="P:quaternary ammonium group transport"/>
    <property type="evidence" value="ECO:0007669"/>
    <property type="project" value="UniProtKB-ARBA"/>
</dbReference>
<dbReference type="AlphaFoldDB" id="A0A211ZUH6"/>
<proteinExistence type="predicted"/>
<dbReference type="SUPFAM" id="SSF50331">
    <property type="entry name" value="MOP-like"/>
    <property type="match status" value="1"/>
</dbReference>
<keyword evidence="6" id="KW-1185">Reference proteome</keyword>
<dbReference type="InterPro" id="IPR017871">
    <property type="entry name" value="ABC_transporter-like_CS"/>
</dbReference>
<sequence length="346" mass="36978">MRGADLELVKVTKRYGGTIAVDGIDLKIPAGTYCCLLGPSGCGKTSTLRMVAGHEAVSDGDIILGVANVTDRPPAKRGTAMMFQSYALFPHLSVVDNVAFSLKMRGVAKAERRGRAAQLLALVAMEAYGERLPAQLSGGQQQRVALARALITQPQILLLDEPLSALDPFLRVRMRAELKRLQAELGISFIHVTHSQEEAMALADLAVVMKGGRIEQAGSPQELFTRPATEFVARFIGGHNVVTLGGRPATLRADRLRLSRINGAGPHGVTLPPGQVEAVVQGVEYQGATVHVAFGCDLAPDMLAWLPEADFFADPVAPGDRVAVAWADQDIHPLDAAGRGDHRPQH</sequence>
<reference evidence="6" key="1">
    <citation type="submission" date="2017-05" db="EMBL/GenBank/DDBJ databases">
        <authorList>
            <person name="Macchi M."/>
            <person name="Festa S."/>
            <person name="Coppotelli B.M."/>
            <person name="Morelli I.S."/>
        </authorList>
    </citation>
    <scope>NUCLEOTIDE SEQUENCE [LARGE SCALE GENOMIC DNA]</scope>
    <source>
        <strain evidence="6">I</strain>
    </source>
</reference>
<dbReference type="GO" id="GO:0016887">
    <property type="term" value="F:ATP hydrolysis activity"/>
    <property type="evidence" value="ECO:0007669"/>
    <property type="project" value="InterPro"/>
</dbReference>
<dbReference type="InterPro" id="IPR050093">
    <property type="entry name" value="ABC_SmlMolc_Importer"/>
</dbReference>
<name>A0A211ZUH6_9PROT</name>
<gene>
    <name evidence="5" type="ORF">BWR60_01935</name>
</gene>
<dbReference type="GO" id="GO:0022857">
    <property type="term" value="F:transmembrane transporter activity"/>
    <property type="evidence" value="ECO:0007669"/>
    <property type="project" value="InterPro"/>
</dbReference>
<evidence type="ECO:0000313" key="6">
    <source>
        <dbReference type="Proteomes" id="UP000196655"/>
    </source>
</evidence>
<evidence type="ECO:0000256" key="3">
    <source>
        <dbReference type="ARBA" id="ARBA00022840"/>
    </source>
</evidence>
<dbReference type="Pfam" id="PF00005">
    <property type="entry name" value="ABC_tran"/>
    <property type="match status" value="1"/>
</dbReference>
<dbReference type="FunFam" id="3.40.50.300:FF:000425">
    <property type="entry name" value="Probable ABC transporter, ATP-binding subunit"/>
    <property type="match status" value="1"/>
</dbReference>
<dbReference type="InterPro" id="IPR003593">
    <property type="entry name" value="AAA+_ATPase"/>
</dbReference>
<dbReference type="PROSITE" id="PS00211">
    <property type="entry name" value="ABC_TRANSPORTER_1"/>
    <property type="match status" value="1"/>
</dbReference>
<dbReference type="PANTHER" id="PTHR42781">
    <property type="entry name" value="SPERMIDINE/PUTRESCINE IMPORT ATP-BINDING PROTEIN POTA"/>
    <property type="match status" value="1"/>
</dbReference>
<dbReference type="Gene3D" id="3.40.50.300">
    <property type="entry name" value="P-loop containing nucleotide triphosphate hydrolases"/>
    <property type="match status" value="1"/>
</dbReference>